<keyword evidence="10" id="KW-1185">Reference proteome</keyword>
<keyword evidence="3 8" id="KW-0217">Developmental protein</keyword>
<reference evidence="9 10" key="1">
    <citation type="submission" date="2024-11" db="EMBL/GenBank/DDBJ databases">
        <title>Adaptive evolution of stress response genes in parasites aligns with host niche diversity.</title>
        <authorList>
            <person name="Hahn C."/>
            <person name="Resl P."/>
        </authorList>
    </citation>
    <scope>NUCLEOTIDE SEQUENCE [LARGE SCALE GENOMIC DNA]</scope>
    <source>
        <strain evidence="9">EGGRZ-B1_66</strain>
        <tissue evidence="9">Body</tissue>
    </source>
</reference>
<keyword evidence="7" id="KW-1015">Disulfide bond</keyword>
<evidence type="ECO:0000256" key="1">
    <source>
        <dbReference type="ARBA" id="ARBA00004498"/>
    </source>
</evidence>
<evidence type="ECO:0000256" key="3">
    <source>
        <dbReference type="ARBA" id="ARBA00022473"/>
    </source>
</evidence>
<dbReference type="InterPro" id="IPR043158">
    <property type="entry name" value="Wnt_C"/>
</dbReference>
<evidence type="ECO:0000256" key="2">
    <source>
        <dbReference type="ARBA" id="ARBA00005683"/>
    </source>
</evidence>
<sequence>MVKCQPNEENGGPAMWGDCKHMCCQRGFREESKTIEEPCNCRISTQFKVECDQCSRMVTNAYCN</sequence>
<comment type="caution">
    <text evidence="9">The sequence shown here is derived from an EMBL/GenBank/DDBJ whole genome shotgun (WGS) entry which is preliminary data.</text>
</comment>
<dbReference type="AlphaFoldDB" id="A0ABD2QEW5"/>
<dbReference type="InterPro" id="IPR005817">
    <property type="entry name" value="Wnt"/>
</dbReference>
<dbReference type="GO" id="GO:0016055">
    <property type="term" value="P:Wnt signaling pathway"/>
    <property type="evidence" value="ECO:0007669"/>
    <property type="project" value="UniProtKB-KW"/>
</dbReference>
<dbReference type="Gene3D" id="3.30.2460.20">
    <property type="match status" value="1"/>
</dbReference>
<evidence type="ECO:0000313" key="9">
    <source>
        <dbReference type="EMBL" id="KAL3318020.1"/>
    </source>
</evidence>
<keyword evidence="6 8" id="KW-0879">Wnt signaling pathway</keyword>
<keyword evidence="4" id="KW-0964">Secreted</keyword>
<accession>A0ABD2QEW5</accession>
<evidence type="ECO:0000256" key="7">
    <source>
        <dbReference type="ARBA" id="ARBA00023157"/>
    </source>
</evidence>
<organism evidence="9 10">
    <name type="scientific">Cichlidogyrus casuarinus</name>
    <dbReference type="NCBI Taxonomy" id="1844966"/>
    <lineage>
        <taxon>Eukaryota</taxon>
        <taxon>Metazoa</taxon>
        <taxon>Spiralia</taxon>
        <taxon>Lophotrochozoa</taxon>
        <taxon>Platyhelminthes</taxon>
        <taxon>Monogenea</taxon>
        <taxon>Monopisthocotylea</taxon>
        <taxon>Dactylogyridea</taxon>
        <taxon>Ancyrocephalidae</taxon>
        <taxon>Cichlidogyrus</taxon>
    </lineage>
</organism>
<evidence type="ECO:0000313" key="10">
    <source>
        <dbReference type="Proteomes" id="UP001626550"/>
    </source>
</evidence>
<evidence type="ECO:0000256" key="8">
    <source>
        <dbReference type="RuleBase" id="RU003500"/>
    </source>
</evidence>
<dbReference type="Proteomes" id="UP001626550">
    <property type="component" value="Unassembled WGS sequence"/>
</dbReference>
<name>A0ABD2QEW5_9PLAT</name>
<evidence type="ECO:0000256" key="4">
    <source>
        <dbReference type="ARBA" id="ARBA00022525"/>
    </source>
</evidence>
<protein>
    <recommendedName>
        <fullName evidence="8">Protein Wnt</fullName>
    </recommendedName>
</protein>
<proteinExistence type="inferred from homology"/>
<evidence type="ECO:0000256" key="6">
    <source>
        <dbReference type="ARBA" id="ARBA00022687"/>
    </source>
</evidence>
<gene>
    <name evidence="9" type="ORF">Ciccas_003323</name>
</gene>
<comment type="similarity">
    <text evidence="2 8">Belongs to the Wnt family.</text>
</comment>
<comment type="subcellular location">
    <subcellularLocation>
        <location evidence="1 8">Secreted</location>
        <location evidence="1 8">Extracellular space</location>
        <location evidence="1 8">Extracellular matrix</location>
    </subcellularLocation>
</comment>
<dbReference type="Pfam" id="PF00110">
    <property type="entry name" value="wnt"/>
    <property type="match status" value="1"/>
</dbReference>
<comment type="function">
    <text evidence="8">Ligand for members of the frizzled family of seven transmembrane receptors.</text>
</comment>
<keyword evidence="5" id="KW-0272">Extracellular matrix</keyword>
<evidence type="ECO:0000256" key="5">
    <source>
        <dbReference type="ARBA" id="ARBA00022530"/>
    </source>
</evidence>
<dbReference type="EMBL" id="JBJKFK010000298">
    <property type="protein sequence ID" value="KAL3318020.1"/>
    <property type="molecule type" value="Genomic_DNA"/>
</dbReference>